<gene>
    <name evidence="3" type="ORF">GV64_18140</name>
</gene>
<dbReference type="EMBL" id="JOJP01000001">
    <property type="protein sequence ID" value="KEI72391.1"/>
    <property type="molecule type" value="Genomic_DNA"/>
</dbReference>
<protein>
    <recommendedName>
        <fullName evidence="2">DUF2357 domain-containing protein</fullName>
    </recommendedName>
</protein>
<evidence type="ECO:0000313" key="3">
    <source>
        <dbReference type="EMBL" id="KEI72391.1"/>
    </source>
</evidence>
<accession>A0A081KE15</accession>
<dbReference type="InterPro" id="IPR007505">
    <property type="entry name" value="PDDEXK_7"/>
</dbReference>
<sequence length="776" mass="89613">MPELAVIETGHFDCVIWSKDIRSSQRRLERTLTERGNAVPTSEVRFSPPLLLKYTTEPVFELCLGEAVFFENKYYEIEFLFHQLPEAGDPLPTVQHKLKAIEESFHFSPRSGSLRGSINTGNHVGTFQFKLVYSYRGRLIEQSIAFDILPVKMDMQSDFRAMNEAVDAAFPLWRYSLAESTSHSLSAVKKPHSQFFLLWFARFESLHKELLAGLKHVVNAPHSRLMEYKHTVPMSRLRGRLSRQQEERLALEKANKNYEKSFTLSKKRLHVDTPENRFIKAVIGHGATRLTRVQQLASLAPESGKVRFSASFIKELERWQKALRHFQKQPFFRDVGEYRGLKRESLVLQQKPGYSKVYKIWQQLKWYLELLDGADQLSLRNVAEMYEVWCFLEIRRIISDLGFEEVPCGRIPLVDSGIRVSLKDGMAGAFHFRRSDGVKIRLAHEPVFRKKDDQIRTWLVTQKPDILLEATFPDGAEIIWLFDAKYRIETPADDQGTGSGPDRVPDDAINQMHRYRDALIHRSKFDDIGFVKTRPVFGAYVLYPGYFNQLCERNPYSVAINEVGIGAFSLLPQVDNKGSHWLSVFLQRKLGVPETKYPYATSERYFVEDAARIPGKGYSITHYQGLTILASQLGPARNQEYINQFENGDARFYHTKLVAFERQKIQQHIATEARYLAVALDDDDGVHRRVDYIYPILKAERVQRGNLTEEQTGTPVVANPDEWFWLFSLGSALRLKMPLWQQSKVHFELKLVSRDDLTAGYGWDDLPELYSSLVKK</sequence>
<dbReference type="AlphaFoldDB" id="A0A081KE15"/>
<keyword evidence="1" id="KW-0175">Coiled coil</keyword>
<dbReference type="Pfam" id="PF09823">
    <property type="entry name" value="DUF2357"/>
    <property type="match status" value="1"/>
</dbReference>
<dbReference type="eggNOG" id="COG1700">
    <property type="taxonomic scope" value="Bacteria"/>
</dbReference>
<dbReference type="Pfam" id="PF04411">
    <property type="entry name" value="PDDEXK_7"/>
    <property type="match status" value="1"/>
</dbReference>
<keyword evidence="4" id="KW-1185">Reference proteome</keyword>
<comment type="caution">
    <text evidence="3">The sequence shown here is derived from an EMBL/GenBank/DDBJ whole genome shotgun (WGS) entry which is preliminary data.</text>
</comment>
<name>A0A081KE15_9GAMM</name>
<reference evidence="3 4" key="1">
    <citation type="submission" date="2014-06" db="EMBL/GenBank/DDBJ databases">
        <title>Whole Genome Sequences of Three Symbiotic Endozoicomonas Bacteria.</title>
        <authorList>
            <person name="Neave M.J."/>
            <person name="Apprill A."/>
            <person name="Voolstra C.R."/>
        </authorList>
    </citation>
    <scope>NUCLEOTIDE SEQUENCE [LARGE SCALE GENOMIC DNA]</scope>
    <source>
        <strain evidence="3 4">DSM 22380</strain>
    </source>
</reference>
<feature type="domain" description="DUF2357" evidence="2">
    <location>
        <begin position="116"/>
        <end position="361"/>
    </location>
</feature>
<feature type="coiled-coil region" evidence="1">
    <location>
        <begin position="234"/>
        <end position="261"/>
    </location>
</feature>
<dbReference type="STRING" id="305900.GV64_18140"/>
<evidence type="ECO:0000313" key="4">
    <source>
        <dbReference type="Proteomes" id="UP000027997"/>
    </source>
</evidence>
<organism evidence="3 4">
    <name type="scientific">Endozoicomonas elysicola</name>
    <dbReference type="NCBI Taxonomy" id="305900"/>
    <lineage>
        <taxon>Bacteria</taxon>
        <taxon>Pseudomonadati</taxon>
        <taxon>Pseudomonadota</taxon>
        <taxon>Gammaproteobacteria</taxon>
        <taxon>Oceanospirillales</taxon>
        <taxon>Endozoicomonadaceae</taxon>
        <taxon>Endozoicomonas</taxon>
    </lineage>
</organism>
<dbReference type="InterPro" id="IPR018633">
    <property type="entry name" value="DUF2357"/>
</dbReference>
<proteinExistence type="predicted"/>
<evidence type="ECO:0000256" key="1">
    <source>
        <dbReference type="SAM" id="Coils"/>
    </source>
</evidence>
<dbReference type="Proteomes" id="UP000027997">
    <property type="component" value="Unassembled WGS sequence"/>
</dbReference>
<evidence type="ECO:0000259" key="2">
    <source>
        <dbReference type="Pfam" id="PF09823"/>
    </source>
</evidence>